<evidence type="ECO:0000313" key="1">
    <source>
        <dbReference type="EMBL" id="MPM93425.1"/>
    </source>
</evidence>
<name>A0A645DVV0_9ZZZZ</name>
<proteinExistence type="predicted"/>
<gene>
    <name evidence="1" type="ORF">SDC9_140562</name>
</gene>
<dbReference type="EMBL" id="VSSQ01040227">
    <property type="protein sequence ID" value="MPM93425.1"/>
    <property type="molecule type" value="Genomic_DNA"/>
</dbReference>
<sequence length="78" mass="8798">MPGKWHCAGILLHRFIPDGTGCIFGKGLVDLLYFHPACDRLGYRLAERVHPAPLLLFRYGSIGLYALPPVLDFLYAFH</sequence>
<organism evidence="1">
    <name type="scientific">bioreactor metagenome</name>
    <dbReference type="NCBI Taxonomy" id="1076179"/>
    <lineage>
        <taxon>unclassified sequences</taxon>
        <taxon>metagenomes</taxon>
        <taxon>ecological metagenomes</taxon>
    </lineage>
</organism>
<dbReference type="AlphaFoldDB" id="A0A645DVV0"/>
<reference evidence="1" key="1">
    <citation type="submission" date="2019-08" db="EMBL/GenBank/DDBJ databases">
        <authorList>
            <person name="Kucharzyk K."/>
            <person name="Murdoch R.W."/>
            <person name="Higgins S."/>
            <person name="Loffler F."/>
        </authorList>
    </citation>
    <scope>NUCLEOTIDE SEQUENCE</scope>
</reference>
<protein>
    <submittedName>
        <fullName evidence="1">Uncharacterized protein</fullName>
    </submittedName>
</protein>
<accession>A0A645DVV0</accession>
<comment type="caution">
    <text evidence="1">The sequence shown here is derived from an EMBL/GenBank/DDBJ whole genome shotgun (WGS) entry which is preliminary data.</text>
</comment>